<evidence type="ECO:0000313" key="1">
    <source>
        <dbReference type="EnsemblPlants" id="Kaladp0046s0121.1.v1.1.CDS.1"/>
    </source>
</evidence>
<keyword evidence="2" id="KW-1185">Reference proteome</keyword>
<sequence length="73" mass="8096">MENDKKGLSAEVIRKAFFPTENGFVHLVKQALVSRPQLASVGICCLFGVVLTFKEYALCCEFGRLEGSSQVER</sequence>
<proteinExistence type="predicted"/>
<dbReference type="Gramene" id="Kaladp0046s0121.1.v1.1">
    <property type="protein sequence ID" value="Kaladp0046s0121.1.v1.1.CDS.1"/>
    <property type="gene ID" value="Kaladp0046s0121.v1.1"/>
</dbReference>
<organism evidence="1 2">
    <name type="scientific">Kalanchoe fedtschenkoi</name>
    <name type="common">Lavender scallops</name>
    <name type="synonym">South American air plant</name>
    <dbReference type="NCBI Taxonomy" id="63787"/>
    <lineage>
        <taxon>Eukaryota</taxon>
        <taxon>Viridiplantae</taxon>
        <taxon>Streptophyta</taxon>
        <taxon>Embryophyta</taxon>
        <taxon>Tracheophyta</taxon>
        <taxon>Spermatophyta</taxon>
        <taxon>Magnoliopsida</taxon>
        <taxon>eudicotyledons</taxon>
        <taxon>Gunneridae</taxon>
        <taxon>Pentapetalae</taxon>
        <taxon>Saxifragales</taxon>
        <taxon>Crassulaceae</taxon>
        <taxon>Kalanchoe</taxon>
    </lineage>
</organism>
<accession>A0A7N0TWB2</accession>
<dbReference type="AlphaFoldDB" id="A0A7N0TWB2"/>
<dbReference type="EnsemblPlants" id="Kaladp0046s0121.1.v1.1">
    <property type="protein sequence ID" value="Kaladp0046s0121.1.v1.1.CDS.1"/>
    <property type="gene ID" value="Kaladp0046s0121.v1.1"/>
</dbReference>
<dbReference type="Proteomes" id="UP000594263">
    <property type="component" value="Unplaced"/>
</dbReference>
<protein>
    <submittedName>
        <fullName evidence="1">Uncharacterized protein</fullName>
    </submittedName>
</protein>
<evidence type="ECO:0000313" key="2">
    <source>
        <dbReference type="Proteomes" id="UP000594263"/>
    </source>
</evidence>
<reference evidence="1" key="1">
    <citation type="submission" date="2021-01" db="UniProtKB">
        <authorList>
            <consortium name="EnsemblPlants"/>
        </authorList>
    </citation>
    <scope>IDENTIFICATION</scope>
</reference>
<name>A0A7N0TWB2_KALFE</name>